<dbReference type="InterPro" id="IPR007230">
    <property type="entry name" value="Nup98_auto-Pept-S59_dom"/>
</dbReference>
<accession>A0AAD3Y588</accession>
<dbReference type="InterPro" id="IPR036903">
    <property type="entry name" value="Nup98_auto-Pept-S59_dom_sf"/>
</dbReference>
<evidence type="ECO:0000256" key="6">
    <source>
        <dbReference type="ARBA" id="ARBA00023010"/>
    </source>
</evidence>
<evidence type="ECO:0000256" key="7">
    <source>
        <dbReference type="ARBA" id="ARBA00023132"/>
    </source>
</evidence>
<reference evidence="10" key="1">
    <citation type="submission" date="2023-05" db="EMBL/GenBank/DDBJ databases">
        <title>Nepenthes gracilis genome sequencing.</title>
        <authorList>
            <person name="Fukushima K."/>
        </authorList>
    </citation>
    <scope>NUCLEOTIDE SEQUENCE</scope>
    <source>
        <strain evidence="10">SING2019-196</strain>
    </source>
</reference>
<keyword evidence="7" id="KW-0906">Nuclear pore complex</keyword>
<keyword evidence="3" id="KW-0813">Transport</keyword>
<evidence type="ECO:0000256" key="4">
    <source>
        <dbReference type="ARBA" id="ARBA00022816"/>
    </source>
</evidence>
<dbReference type="GO" id="GO:0008139">
    <property type="term" value="F:nuclear localization sequence binding"/>
    <property type="evidence" value="ECO:0007669"/>
    <property type="project" value="TreeGrafter"/>
</dbReference>
<dbReference type="AlphaFoldDB" id="A0AAD3Y588"/>
<evidence type="ECO:0000256" key="8">
    <source>
        <dbReference type="ARBA" id="ARBA00023242"/>
    </source>
</evidence>
<gene>
    <name evidence="10" type="ORF">Nepgr_029607</name>
</gene>
<keyword evidence="8" id="KW-0539">Nucleus</keyword>
<evidence type="ECO:0000313" key="11">
    <source>
        <dbReference type="Proteomes" id="UP001279734"/>
    </source>
</evidence>
<dbReference type="Pfam" id="PF04096">
    <property type="entry name" value="Nucleoporin2"/>
    <property type="match status" value="1"/>
</dbReference>
<dbReference type="PANTHER" id="PTHR23198">
    <property type="entry name" value="NUCLEOPORIN"/>
    <property type="match status" value="1"/>
</dbReference>
<evidence type="ECO:0000256" key="3">
    <source>
        <dbReference type="ARBA" id="ARBA00022448"/>
    </source>
</evidence>
<dbReference type="GO" id="GO:0000973">
    <property type="term" value="P:post-transcriptional tethering of RNA polymerase II gene DNA at nuclear periphery"/>
    <property type="evidence" value="ECO:0007669"/>
    <property type="project" value="TreeGrafter"/>
</dbReference>
<dbReference type="Proteomes" id="UP001279734">
    <property type="component" value="Unassembled WGS sequence"/>
</dbReference>
<dbReference type="GO" id="GO:0006405">
    <property type="term" value="P:RNA export from nucleus"/>
    <property type="evidence" value="ECO:0007669"/>
    <property type="project" value="TreeGrafter"/>
</dbReference>
<comment type="subcellular location">
    <subcellularLocation>
        <location evidence="1">Nucleus</location>
        <location evidence="1">Nuclear pore complex</location>
    </subcellularLocation>
</comment>
<comment type="similarity">
    <text evidence="2">Belongs to the nucleoporin GLFG family.</text>
</comment>
<organism evidence="10 11">
    <name type="scientific">Nepenthes gracilis</name>
    <name type="common">Slender pitcher plant</name>
    <dbReference type="NCBI Taxonomy" id="150966"/>
    <lineage>
        <taxon>Eukaryota</taxon>
        <taxon>Viridiplantae</taxon>
        <taxon>Streptophyta</taxon>
        <taxon>Embryophyta</taxon>
        <taxon>Tracheophyta</taxon>
        <taxon>Spermatophyta</taxon>
        <taxon>Magnoliopsida</taxon>
        <taxon>eudicotyledons</taxon>
        <taxon>Gunneridae</taxon>
        <taxon>Pentapetalae</taxon>
        <taxon>Caryophyllales</taxon>
        <taxon>Nepenthaceae</taxon>
        <taxon>Nepenthes</taxon>
    </lineage>
</organism>
<name>A0AAD3Y588_NEPGR</name>
<keyword evidence="11" id="KW-1185">Reference proteome</keyword>
<keyword evidence="5" id="KW-0653">Protein transport</keyword>
<dbReference type="GO" id="GO:0051028">
    <property type="term" value="P:mRNA transport"/>
    <property type="evidence" value="ECO:0007669"/>
    <property type="project" value="UniProtKB-KW"/>
</dbReference>
<dbReference type="Gene3D" id="3.30.1610.10">
    <property type="entry name" value="Peptidase S59, nucleoporin"/>
    <property type="match status" value="1"/>
</dbReference>
<dbReference type="SUPFAM" id="SSF82215">
    <property type="entry name" value="C-terminal autoproteolytic domain of nucleoporin nup98"/>
    <property type="match status" value="1"/>
</dbReference>
<evidence type="ECO:0000256" key="5">
    <source>
        <dbReference type="ARBA" id="ARBA00022927"/>
    </source>
</evidence>
<comment type="caution">
    <text evidence="10">The sequence shown here is derived from an EMBL/GenBank/DDBJ whole genome shotgun (WGS) entry which is preliminary data.</text>
</comment>
<dbReference type="GO" id="GO:0034398">
    <property type="term" value="P:telomere tethering at nuclear periphery"/>
    <property type="evidence" value="ECO:0007669"/>
    <property type="project" value="TreeGrafter"/>
</dbReference>
<evidence type="ECO:0000313" key="10">
    <source>
        <dbReference type="EMBL" id="GMH27764.1"/>
    </source>
</evidence>
<feature type="domain" description="Peptidase S59" evidence="9">
    <location>
        <begin position="118"/>
        <end position="193"/>
    </location>
</feature>
<dbReference type="PROSITE" id="PS51434">
    <property type="entry name" value="NUP_C"/>
    <property type="match status" value="1"/>
</dbReference>
<dbReference type="GO" id="GO:0003723">
    <property type="term" value="F:RNA binding"/>
    <property type="evidence" value="ECO:0007669"/>
    <property type="project" value="TreeGrafter"/>
</dbReference>
<dbReference type="EMBL" id="BSYO01000033">
    <property type="protein sequence ID" value="GMH27764.1"/>
    <property type="molecule type" value="Genomic_DNA"/>
</dbReference>
<dbReference type="InterPro" id="IPR037665">
    <property type="entry name" value="Nucleoporin_S59-like"/>
</dbReference>
<dbReference type="PANTHER" id="PTHR23198:SF6">
    <property type="entry name" value="NUCLEAR PORE COMPLEX PROTEIN NUP98-NUP96"/>
    <property type="match status" value="1"/>
</dbReference>
<evidence type="ECO:0000256" key="2">
    <source>
        <dbReference type="ARBA" id="ARBA00008926"/>
    </source>
</evidence>
<dbReference type="GO" id="GO:0006606">
    <property type="term" value="P:protein import into nucleus"/>
    <property type="evidence" value="ECO:0007669"/>
    <property type="project" value="TreeGrafter"/>
</dbReference>
<keyword evidence="4" id="KW-0509">mRNA transport</keyword>
<proteinExistence type="inferred from homology"/>
<dbReference type="GO" id="GO:0044614">
    <property type="term" value="C:nuclear pore cytoplasmic filaments"/>
    <property type="evidence" value="ECO:0007669"/>
    <property type="project" value="TreeGrafter"/>
</dbReference>
<dbReference type="GO" id="GO:0017056">
    <property type="term" value="F:structural constituent of nuclear pore"/>
    <property type="evidence" value="ECO:0007669"/>
    <property type="project" value="InterPro"/>
</dbReference>
<sequence length="193" mass="21634">MLRKHKAIQSHLILYFHGRTPDQFSLIPLNGQLGAMEDKTSSLKNKSTLVNATHNLAENKAGEEKIKLLRPYSRDHPSCAVHADDRAPIVSRKIVSKQESAVNEHEIKCQAPLPKFKRLGYLTEPTISELAAMEMSKPDSLRHVKDFVVGCHGYGHVTFEGIMVEKYSDMLKKVAEKQGDGFDCIFCETVKGD</sequence>
<keyword evidence="6" id="KW-0811">Translocation</keyword>
<evidence type="ECO:0000259" key="9">
    <source>
        <dbReference type="PROSITE" id="PS51434"/>
    </source>
</evidence>
<evidence type="ECO:0000256" key="1">
    <source>
        <dbReference type="ARBA" id="ARBA00004567"/>
    </source>
</evidence>
<protein>
    <recommendedName>
        <fullName evidence="9">Peptidase S59 domain-containing protein</fullName>
    </recommendedName>
</protein>